<organism evidence="1 3">
    <name type="scientific">Endozoicomonas montiporae</name>
    <dbReference type="NCBI Taxonomy" id="1027273"/>
    <lineage>
        <taxon>Bacteria</taxon>
        <taxon>Pseudomonadati</taxon>
        <taxon>Pseudomonadota</taxon>
        <taxon>Gammaproteobacteria</taxon>
        <taxon>Oceanospirillales</taxon>
        <taxon>Endozoicomonadaceae</taxon>
        <taxon>Endozoicomonas</taxon>
    </lineage>
</organism>
<dbReference type="EMBL" id="JOKG01000002">
    <property type="protein sequence ID" value="KEQ14169.1"/>
    <property type="molecule type" value="Genomic_DNA"/>
</dbReference>
<gene>
    <name evidence="1" type="ORF">GZ77_06905</name>
    <name evidence="2" type="ORF">GZ77_09995</name>
</gene>
<evidence type="ECO:0000313" key="2">
    <source>
        <dbReference type="EMBL" id="KEQ14638.1"/>
    </source>
</evidence>
<sequence>MPAQVISSENNETQILITIQHGDSMLDFETALQGSLNEAGVLGVEKQLEAMDTDGSPIKVGGITMSSKHKKEPKVYETSWGSVKLARYVYQSSQGGETFCPLDQNARIIVNSTPAFARLVSWKYAQMAAPQVEEDLLQNHGRKSSRSTLRDLADVVASIAQAKEEKWAYDIPDLPKAVKTIGIGLDGVNLLYYEGYREAMCGTISLYDDEGERLHTIYCAEAPEYGKGTFKSRFSREINKVKARYPDAVYVGIADGAADNWTFLEPFTTVQVLDFYHVSEYVAGAAEALYPGKKASQERHAWLKQKLHDLKHEKGAAKRLQEELDSAKPGNNRTASLEKLISARTYFKNHWHQMIYPQAREQNLPIGSGVTEAGCKTLVKQRMCRSGMRWKEQGASMLLTLRALVCTSGSWNAFWSKMSRYGFPVTHNLPPVH</sequence>
<dbReference type="Proteomes" id="UP000028006">
    <property type="component" value="Unassembled WGS sequence"/>
</dbReference>
<protein>
    <recommendedName>
        <fullName evidence="4">Transposase</fullName>
    </recommendedName>
</protein>
<keyword evidence="3" id="KW-1185">Reference proteome</keyword>
<accession>A0A081N6U6</accession>
<proteinExistence type="predicted"/>
<dbReference type="AlphaFoldDB" id="A0A081N6U6"/>
<evidence type="ECO:0000313" key="3">
    <source>
        <dbReference type="Proteomes" id="UP000028006"/>
    </source>
</evidence>
<evidence type="ECO:0000313" key="1">
    <source>
        <dbReference type="EMBL" id="KEQ14169.1"/>
    </source>
</evidence>
<dbReference type="RefSeq" id="WP_034873908.1">
    <property type="nucleotide sequence ID" value="NZ_JOKG01000002.1"/>
</dbReference>
<dbReference type="eggNOG" id="COG3464">
    <property type="taxonomic scope" value="Bacteria"/>
</dbReference>
<dbReference type="NCBIfam" id="NF033572">
    <property type="entry name" value="transpos_ISKra4"/>
    <property type="match status" value="1"/>
</dbReference>
<evidence type="ECO:0008006" key="4">
    <source>
        <dbReference type="Google" id="ProtNLM"/>
    </source>
</evidence>
<dbReference type="EMBL" id="JOKG01000002">
    <property type="protein sequence ID" value="KEQ14638.1"/>
    <property type="molecule type" value="Genomic_DNA"/>
</dbReference>
<name>A0A081N6U6_9GAMM</name>
<comment type="caution">
    <text evidence="1">The sequence shown here is derived from an EMBL/GenBank/DDBJ whole genome shotgun (WGS) entry which is preliminary data.</text>
</comment>
<reference evidence="1 3" key="1">
    <citation type="submission" date="2014-06" db="EMBL/GenBank/DDBJ databases">
        <title>Whole Genome Sequences of Three Symbiotic Endozoicomonas Bacteria.</title>
        <authorList>
            <person name="Neave M.J."/>
            <person name="Apprill A."/>
            <person name="Voolstra C.R."/>
        </authorList>
    </citation>
    <scope>NUCLEOTIDE SEQUENCE [LARGE SCALE GENOMIC DNA]</scope>
    <source>
        <strain evidence="1 3">LMG 24815</strain>
    </source>
</reference>